<accession>A0A6I4IC43</accession>
<evidence type="ECO:0000256" key="1">
    <source>
        <dbReference type="SAM" id="SignalP"/>
    </source>
</evidence>
<protein>
    <recommendedName>
        <fullName evidence="2">Tail specific protease domain-containing protein</fullName>
    </recommendedName>
</protein>
<gene>
    <name evidence="3" type="ORF">GO816_07670</name>
</gene>
<dbReference type="EMBL" id="WQLA01000002">
    <property type="protein sequence ID" value="MVN90999.1"/>
    <property type="molecule type" value="Genomic_DNA"/>
</dbReference>
<feature type="signal peptide" evidence="1">
    <location>
        <begin position="1"/>
        <end position="25"/>
    </location>
</feature>
<evidence type="ECO:0000313" key="4">
    <source>
        <dbReference type="Proteomes" id="UP000434850"/>
    </source>
</evidence>
<dbReference type="Proteomes" id="UP000434850">
    <property type="component" value="Unassembled WGS sequence"/>
</dbReference>
<dbReference type="Gene3D" id="3.90.226.10">
    <property type="entry name" value="2-enoyl-CoA Hydratase, Chain A, domain 1"/>
    <property type="match status" value="2"/>
</dbReference>
<dbReference type="GO" id="GO:0006508">
    <property type="term" value="P:proteolysis"/>
    <property type="evidence" value="ECO:0007669"/>
    <property type="project" value="InterPro"/>
</dbReference>
<keyword evidence="1" id="KW-0732">Signal</keyword>
<dbReference type="GO" id="GO:0008236">
    <property type="term" value="F:serine-type peptidase activity"/>
    <property type="evidence" value="ECO:0007669"/>
    <property type="project" value="InterPro"/>
</dbReference>
<organism evidence="3 4">
    <name type="scientific">Mucilaginibacter aquatilis</name>
    <dbReference type="NCBI Taxonomy" id="1517760"/>
    <lineage>
        <taxon>Bacteria</taxon>
        <taxon>Pseudomonadati</taxon>
        <taxon>Bacteroidota</taxon>
        <taxon>Sphingobacteriia</taxon>
        <taxon>Sphingobacteriales</taxon>
        <taxon>Sphingobacteriaceae</taxon>
        <taxon>Mucilaginibacter</taxon>
    </lineage>
</organism>
<feature type="chain" id="PRO_5026211300" description="Tail specific protease domain-containing protein" evidence="1">
    <location>
        <begin position="26"/>
        <end position="420"/>
    </location>
</feature>
<dbReference type="AlphaFoldDB" id="A0A6I4IC43"/>
<sequence>MQRLSFMNRVLFVLISLLISRYALAQDYVADADKLAAIVQQLPSYKDQIKGDQKHLFDAIKQKAKQDILKAKDPYSRFYTLSQLILPLRDNHLYFSQNPPVDITIPSLKDTAFMNRYRGSVWFKQALSSKLNVDSLSKALSVAPADSVEGIYHYGDALSMALYRTTKRDSLVGVITGSKIKTWQPGQIAMVLKEYKPNRFKAYTLHILQKTWGLLLNEKLMHGMLTESHWKKFKNQPDFVNIQSTEPLFKFKNIDSGINYLRLGSFATSNKSLATSADFYNTIKDSLTAPTLIVDLRNNGGGGFKSSGKFLKLLEGYTKRGRIYALINNRTFSNAEQFAIKLSQLKNVTLLGETTNGTLAYGNNTGVTETLPSGEFKLYITDMRDDGNYLPYEGVGVKPAIMLNAKSDWILQAIKIINKK</sequence>
<comment type="caution">
    <text evidence="3">The sequence shown here is derived from an EMBL/GenBank/DDBJ whole genome shotgun (WGS) entry which is preliminary data.</text>
</comment>
<keyword evidence="4" id="KW-1185">Reference proteome</keyword>
<dbReference type="PANTHER" id="PTHR11261:SF3">
    <property type="entry name" value="RETINOL-BINDING PROTEIN 3"/>
    <property type="match status" value="1"/>
</dbReference>
<dbReference type="InterPro" id="IPR005151">
    <property type="entry name" value="Tail-specific_protease"/>
</dbReference>
<dbReference type="SUPFAM" id="SSF52096">
    <property type="entry name" value="ClpP/crotonase"/>
    <property type="match status" value="1"/>
</dbReference>
<evidence type="ECO:0000313" key="3">
    <source>
        <dbReference type="EMBL" id="MVN90999.1"/>
    </source>
</evidence>
<evidence type="ECO:0000259" key="2">
    <source>
        <dbReference type="SMART" id="SM00245"/>
    </source>
</evidence>
<dbReference type="SMART" id="SM00245">
    <property type="entry name" value="TSPc"/>
    <property type="match status" value="1"/>
</dbReference>
<dbReference type="OrthoDB" id="2327485at2"/>
<dbReference type="Pfam" id="PF03572">
    <property type="entry name" value="Peptidase_S41"/>
    <property type="match status" value="1"/>
</dbReference>
<feature type="domain" description="Tail specific protease" evidence="2">
    <location>
        <begin position="235"/>
        <end position="404"/>
    </location>
</feature>
<name>A0A6I4IC43_9SPHI</name>
<dbReference type="InterPro" id="IPR029045">
    <property type="entry name" value="ClpP/crotonase-like_dom_sf"/>
</dbReference>
<dbReference type="PANTHER" id="PTHR11261">
    <property type="entry name" value="INTERPHOTORECEPTOR RETINOID-BINDING PROTEIN"/>
    <property type="match status" value="1"/>
</dbReference>
<proteinExistence type="predicted"/>
<reference evidence="3 4" key="1">
    <citation type="submission" date="2019-12" db="EMBL/GenBank/DDBJ databases">
        <title>Mucilaginibacter sp. HME9299 genome sequencing and assembly.</title>
        <authorList>
            <person name="Kang H."/>
            <person name="Kim H."/>
            <person name="Joh K."/>
        </authorList>
    </citation>
    <scope>NUCLEOTIDE SEQUENCE [LARGE SCALE GENOMIC DNA]</scope>
    <source>
        <strain evidence="3 4">HME9299</strain>
    </source>
</reference>